<dbReference type="InterPro" id="IPR036383">
    <property type="entry name" value="TSP1_rpt_sf"/>
</dbReference>
<dbReference type="Gene3D" id="2.60.120.830">
    <property type="match status" value="1"/>
</dbReference>
<dbReference type="Gene3D" id="4.10.410.10">
    <property type="entry name" value="Pancreatic trypsin inhibitor Kunitz domain"/>
    <property type="match status" value="8"/>
</dbReference>
<evidence type="ECO:0000259" key="6">
    <source>
        <dbReference type="PROSITE" id="PS50835"/>
    </source>
</evidence>
<feature type="compositionally biased region" description="Acidic residues" evidence="4">
    <location>
        <begin position="611"/>
        <end position="624"/>
    </location>
</feature>
<dbReference type="SUPFAM" id="SSF82895">
    <property type="entry name" value="TSP-1 type 1 repeat"/>
    <property type="match status" value="6"/>
</dbReference>
<evidence type="ECO:0000313" key="8">
    <source>
        <dbReference type="EMBL" id="KAJ4434477.1"/>
    </source>
</evidence>
<evidence type="ECO:0000259" key="7">
    <source>
        <dbReference type="PROSITE" id="PS51390"/>
    </source>
</evidence>
<dbReference type="PROSITE" id="PS51390">
    <property type="entry name" value="WAP"/>
    <property type="match status" value="1"/>
</dbReference>
<dbReference type="EMBL" id="JAJSOF020000025">
    <property type="protein sequence ID" value="KAJ4434477.1"/>
    <property type="molecule type" value="Genomic_DNA"/>
</dbReference>
<dbReference type="Gene3D" id="2.60.40.10">
    <property type="entry name" value="Immunoglobulins"/>
    <property type="match status" value="1"/>
</dbReference>
<evidence type="ECO:0000256" key="1">
    <source>
        <dbReference type="ARBA" id="ARBA00004613"/>
    </source>
</evidence>
<feature type="compositionally biased region" description="Acidic residues" evidence="4">
    <location>
        <begin position="907"/>
        <end position="916"/>
    </location>
</feature>
<feature type="domain" description="BPTI/Kunitz inhibitor" evidence="5">
    <location>
        <begin position="1946"/>
        <end position="1996"/>
    </location>
</feature>
<feature type="compositionally biased region" description="Low complexity" evidence="4">
    <location>
        <begin position="872"/>
        <end position="894"/>
    </location>
</feature>
<evidence type="ECO:0000256" key="2">
    <source>
        <dbReference type="ARBA" id="ARBA00022525"/>
    </source>
</evidence>
<dbReference type="SUPFAM" id="SSF57362">
    <property type="entry name" value="BPTI-like"/>
    <property type="match status" value="8"/>
</dbReference>
<dbReference type="SUPFAM" id="SSF48726">
    <property type="entry name" value="Immunoglobulin"/>
    <property type="match status" value="1"/>
</dbReference>
<dbReference type="Pfam" id="PF00095">
    <property type="entry name" value="WAP"/>
    <property type="match status" value="1"/>
</dbReference>
<feature type="compositionally biased region" description="Low complexity" evidence="4">
    <location>
        <begin position="954"/>
        <end position="1038"/>
    </location>
</feature>
<evidence type="ECO:0000256" key="4">
    <source>
        <dbReference type="SAM" id="MobiDB-lite"/>
    </source>
</evidence>
<comment type="subcellular location">
    <subcellularLocation>
        <location evidence="1">Secreted</location>
    </subcellularLocation>
</comment>
<feature type="compositionally biased region" description="Low complexity" evidence="4">
    <location>
        <begin position="662"/>
        <end position="732"/>
    </location>
</feature>
<dbReference type="InterPro" id="IPR036179">
    <property type="entry name" value="Ig-like_dom_sf"/>
</dbReference>
<dbReference type="PROSITE" id="PS50835">
    <property type="entry name" value="IG_LIKE"/>
    <property type="match status" value="1"/>
</dbReference>
<dbReference type="Pfam" id="PF00014">
    <property type="entry name" value="Kunitz_BPTI"/>
    <property type="match status" value="8"/>
</dbReference>
<dbReference type="InterPro" id="IPR008197">
    <property type="entry name" value="WAP_dom"/>
</dbReference>
<dbReference type="SMART" id="SM00209">
    <property type="entry name" value="TSP1"/>
    <property type="match status" value="6"/>
</dbReference>
<dbReference type="Pfam" id="PF05986">
    <property type="entry name" value="ADAMTS_spacer1"/>
    <property type="match status" value="1"/>
</dbReference>
<dbReference type="SMART" id="SM00217">
    <property type="entry name" value="WAP"/>
    <property type="match status" value="1"/>
</dbReference>
<dbReference type="PROSITE" id="PS00280">
    <property type="entry name" value="BPTI_KUNITZ_1"/>
    <property type="match status" value="5"/>
</dbReference>
<dbReference type="CDD" id="cd22639">
    <property type="entry name" value="Kunitz_papilin_lacunin-like"/>
    <property type="match status" value="1"/>
</dbReference>
<organism evidence="8 9">
    <name type="scientific">Periplaneta americana</name>
    <name type="common">American cockroach</name>
    <name type="synonym">Blatta americana</name>
    <dbReference type="NCBI Taxonomy" id="6978"/>
    <lineage>
        <taxon>Eukaryota</taxon>
        <taxon>Metazoa</taxon>
        <taxon>Ecdysozoa</taxon>
        <taxon>Arthropoda</taxon>
        <taxon>Hexapoda</taxon>
        <taxon>Insecta</taxon>
        <taxon>Pterygota</taxon>
        <taxon>Neoptera</taxon>
        <taxon>Polyneoptera</taxon>
        <taxon>Dictyoptera</taxon>
        <taxon>Blattodea</taxon>
        <taxon>Blattoidea</taxon>
        <taxon>Blattidae</taxon>
        <taxon>Blattinae</taxon>
        <taxon>Periplaneta</taxon>
    </lineage>
</organism>
<name>A0ABQ8SL72_PERAM</name>
<dbReference type="Gene3D" id="2.20.100.10">
    <property type="entry name" value="Thrombospondin type-1 (TSP1) repeat"/>
    <property type="match status" value="5"/>
</dbReference>
<feature type="compositionally biased region" description="Low complexity" evidence="4">
    <location>
        <begin position="751"/>
        <end position="860"/>
    </location>
</feature>
<dbReference type="PROSITE" id="PS50092">
    <property type="entry name" value="TSP1"/>
    <property type="match status" value="6"/>
</dbReference>
<protein>
    <recommendedName>
        <fullName evidence="10">Papilin</fullName>
    </recommendedName>
</protein>
<dbReference type="SMART" id="SM00131">
    <property type="entry name" value="KU"/>
    <property type="match status" value="8"/>
</dbReference>
<feature type="compositionally biased region" description="Acidic residues" evidence="4">
    <location>
        <begin position="1087"/>
        <end position="1097"/>
    </location>
</feature>
<dbReference type="PANTHER" id="PTHR13723:SF281">
    <property type="entry name" value="PAPILIN"/>
    <property type="match status" value="1"/>
</dbReference>
<accession>A0ABQ8SL72</accession>
<dbReference type="PRINTS" id="PR01857">
    <property type="entry name" value="ADAMTSFAMILY"/>
</dbReference>
<feature type="domain" description="BPTI/Kunitz inhibitor" evidence="5">
    <location>
        <begin position="1650"/>
        <end position="1700"/>
    </location>
</feature>
<evidence type="ECO:0000256" key="3">
    <source>
        <dbReference type="ARBA" id="ARBA00023157"/>
    </source>
</evidence>
<dbReference type="InterPro" id="IPR007110">
    <property type="entry name" value="Ig-like_dom"/>
</dbReference>
<feature type="non-terminal residue" evidence="8">
    <location>
        <position position="1"/>
    </location>
</feature>
<keyword evidence="9" id="KW-1185">Reference proteome</keyword>
<dbReference type="InterPro" id="IPR002223">
    <property type="entry name" value="Kunitz_BPTI"/>
</dbReference>
<feature type="domain" description="BPTI/Kunitz inhibitor" evidence="5">
    <location>
        <begin position="1889"/>
        <end position="1939"/>
    </location>
</feature>
<dbReference type="SUPFAM" id="SSF57256">
    <property type="entry name" value="Elafin-like"/>
    <property type="match status" value="1"/>
</dbReference>
<keyword evidence="2" id="KW-0964">Secreted</keyword>
<keyword evidence="3" id="KW-1015">Disulfide bond</keyword>
<feature type="domain" description="BPTI/Kunitz inhibitor" evidence="5">
    <location>
        <begin position="1711"/>
        <end position="1761"/>
    </location>
</feature>
<feature type="domain" description="BPTI/Kunitz inhibitor" evidence="5">
    <location>
        <begin position="2090"/>
        <end position="2140"/>
    </location>
</feature>
<dbReference type="InterPro" id="IPR036880">
    <property type="entry name" value="Kunitz_BPTI_sf"/>
</dbReference>
<feature type="domain" description="Ig-like" evidence="6">
    <location>
        <begin position="2394"/>
        <end position="2437"/>
    </location>
</feature>
<feature type="domain" description="WAP" evidence="7">
    <location>
        <begin position="2313"/>
        <end position="2359"/>
    </location>
</feature>
<dbReference type="CDD" id="cd00109">
    <property type="entry name" value="Kunitz-type"/>
    <property type="match status" value="7"/>
</dbReference>
<dbReference type="PRINTS" id="PR00759">
    <property type="entry name" value="BASICPTASE"/>
</dbReference>
<dbReference type="InterPro" id="IPR013273">
    <property type="entry name" value="ADAMTS/ADAMTS-like"/>
</dbReference>
<dbReference type="PANTHER" id="PTHR13723">
    <property type="entry name" value="ADAMTS A DISINTEGRIN AND METALLOPROTEASE WITH THROMBOSPONDIN MOTIFS PROTEASE"/>
    <property type="match status" value="1"/>
</dbReference>
<dbReference type="InterPro" id="IPR000884">
    <property type="entry name" value="TSP1_rpt"/>
</dbReference>
<reference evidence="8 9" key="1">
    <citation type="journal article" date="2022" name="Allergy">
        <title>Genome assembly and annotation of Periplaneta americana reveal a comprehensive cockroach allergen profile.</title>
        <authorList>
            <person name="Wang L."/>
            <person name="Xiong Q."/>
            <person name="Saelim N."/>
            <person name="Wang L."/>
            <person name="Nong W."/>
            <person name="Wan A.T."/>
            <person name="Shi M."/>
            <person name="Liu X."/>
            <person name="Cao Q."/>
            <person name="Hui J.H.L."/>
            <person name="Sookrung N."/>
            <person name="Leung T.F."/>
            <person name="Tungtrongchitr A."/>
            <person name="Tsui S.K.W."/>
        </authorList>
    </citation>
    <scope>NUCLEOTIDE SEQUENCE [LARGE SCALE GENOMIC DNA]</scope>
    <source>
        <strain evidence="8">PWHHKU_190912</strain>
    </source>
</reference>
<evidence type="ECO:0000313" key="9">
    <source>
        <dbReference type="Proteomes" id="UP001148838"/>
    </source>
</evidence>
<feature type="domain" description="BPTI/Kunitz inhibitor" evidence="5">
    <location>
        <begin position="2031"/>
        <end position="2081"/>
    </location>
</feature>
<sequence length="2437" mass="265033">WVPYTKAPNSCELNCMPKGERFYFRHKRKVIDGTRCDEEKLDICVDGQCLPVGCDMMLGSTAKEDKCRECGGDGSSCNTVQGLLEMDDLQVGYNDILLIPAGATNIHVREVQASNNYLAIRNVTGHYYLNGNWRIDFPRSLKFAGTIFHYERKPHGFYAPESVSALGPTTEPIYIVLLYQETNPGVQYEYSIPKGVSQQTDPDSYAWIAEDFTQCSATCGGGYQIRNVTCARRRDMDVVPDYLCDPSLEPARNQTCGTDPCPPHWSLGEWEPCSASCGEGGTQIRQVYCEQVVSGGLPSVVDEVHCTDILGPKPPTSQKCNVDVPCPTWHVGPWRPCDRLCGEGRQKRRIRCFRKVEGKIEVLGDSACPGEKPEDEKVCELRPCEGVDWVVSDWSGCDDKCGLTQETRRVHCANQMGKIYPDDRCHLYRLPELTRECESPVPCDHEWFASQWSECSARCGKGIKTRKVFCGKFDGDIVRKVENDKCDIRKKYEEESNCTGEEECKGQWYAGPWTECSKPCGGGVMTRKVLCFIENSTVDAKNCDPSLIHFSSETCNNLPCSKDQIMPMEPSHAVSEDEEECEEEFDDTLITMETTLGMDESGVTPVAGATDLDEGSGDLDDLLDLEPSGATDIEPFSATSASDDVSMVSGASTIDLEESTEPSLATLSISESSDSTSEATPTLSSLSSGSSSVGTESSISSSESFSSSLSSSGDVSSLSTGSSFGTGSVSDDIMLSDSTGISPEDESTIFTASSSSDAMSSDSLSTDSSTESSLSSISDGSSSSASSLSLDASTATSLDGSSSSDGGSTQNEVSSNSDSSLGTSPSDASSSSNSDLTTDPTESTSEISSSSVSSISTSSDITEDTGSGDEGSGTTTDMDTDMTSFFTGSGFGSTEFTKILGNVGGEVELDEEDEGSGDISTISGTSETTEMGPTATTPLSSVLTSESSEETTESSESTSESTSESSISTTESSILTTESSVSTTESSASTTESSASTTESSESTTESSASTPESSVLTTESSISTAESSEITTVETSEGTASTVPSLSTSEEEAVSSTEYTSSEEVSTTEVSPTAGSTEVTSTEEYTSSEEVEETTAESEGKFLVTLLTLFEYLYKETTPSPIEVAITKEQKVKKCKRRKKKPKPEPVKCHDTKFGCCPDGVAVAQGPFSKGCLLPATCEETEFGCCPDGVSPAEGRNNEGCPPSHCEETLFGCCPDGVGIAEGNDNEGCQVLPVPCKDTQFGCCPDGVTAATGANNTGCFECEGSGECDTCTVSKYGCCEDGIRAASGPNFAGCEVIGVMFCYRPLQNLWNQNKKWIALTQLMVAVQMVYELLLDLILKAVVSSILKIVQSLISDVVLMEFLQVSPYKSVPADDNRFLIISENFVVHSLHCTALALGPRYEGCRMPCEDEQFGCCNDRITPAHGPNQAGCCLTTPYGCCPDNILPAQGPNLEGCGCQYSTYGCCPDNATIARGPNAEGCGCQYTKHGCCPNRYTPAAGPEFQGCPCYTYQFGCCPDGVNVAKGPFNQGCGCESAEFGCCSDDRTPALGPNKEGCGCESSKYGCCPDGVTEAQGEKFEGCKEVPSTPGEDCKQDKDRGTCRDFKVKWFFDMEYGGCSRFWYGGCGGNDNRFSSQEECREKCVEPPGRDACYLPKIAGPCEGYYPHWYYDPERQQCGQFIYGGCLGNNNRFETREDCEELCVIPETLEQDMCLLPAASGECHNYTERWYYDSYHIRCTPFYYGGCGGNENNFQTMQDCQRRCESGYNTPAPEEEFKTDIGEKWEYKGTVHQLFIDFKKAYDSVKREILYNILIEFGIPKKLVRLIKMCLSETYSRVRIDYAIRKVQDNREGLELNGLHQLLVYADDVNMLGENPQTIRENAEILLEAKWCFLHEEHGPCSESIANWFYDSRDGVCKQFLYGGCQGNKNRFQTREECESRCGNVQDACDLPRVVGPCSGSMTQWYYDRSAGACFEFDYGGCQGNANRFNDRQQCEEHCRVITGSTAAALVPDTLILTTQAPFISPDEGLSSICNAPVDTGSCTEEHPLWYYDSIKGVCHSFIYSGCGGNANRFQSQEQCERHCGKFKGQDVCNMPEETGLCRAYFPKWYYNPSLGSCQEFVYGGCGGNGNRFSSLEECETVCLHREELYPSGNDTTLSHQAICRLPVDSGPCSGGYYKRWYFDEDRQTCIPFIYSGCAGNLNRFKNFQSCLAFCSVILQGGYGQPGVTDVRPNEIDVDSGPEKPDEDKCHSAKLHCNTLHCPYGVERFVDNDDCVGCRCHDPCRDHVCHDDTQCSVDLHRNPQTGDTEFRAVCRSTNKPGQCPDFAVSNGTCVHECQSDADCTGDAKCCFKGCVSSCLNPVFPEHLTTESPRLPPEYGIPGVQYQYCCLTFVAEPPRFEEPQTEGEVRAEEGNYVTLNCVARGRPTPTITWRRGSVVVC</sequence>
<comment type="caution">
    <text evidence="8">The sequence shown here is derived from an EMBL/GenBank/DDBJ whole genome shotgun (WGS) entry which is preliminary data.</text>
</comment>
<feature type="domain" description="BPTI/Kunitz inhibitor" evidence="5">
    <location>
        <begin position="1591"/>
        <end position="1641"/>
    </location>
</feature>
<dbReference type="CDD" id="cd00199">
    <property type="entry name" value="WAP"/>
    <property type="match status" value="1"/>
</dbReference>
<feature type="region of interest" description="Disordered" evidence="4">
    <location>
        <begin position="597"/>
        <end position="1099"/>
    </location>
</feature>
<dbReference type="PROSITE" id="PS50279">
    <property type="entry name" value="BPTI_KUNITZ_2"/>
    <property type="match status" value="8"/>
</dbReference>
<feature type="compositionally biased region" description="Low complexity" evidence="4">
    <location>
        <begin position="1055"/>
        <end position="1086"/>
    </location>
</feature>
<dbReference type="Pfam" id="PF19030">
    <property type="entry name" value="TSP1_ADAMTS"/>
    <property type="match status" value="6"/>
</dbReference>
<proteinExistence type="predicted"/>
<evidence type="ECO:0008006" key="10">
    <source>
        <dbReference type="Google" id="ProtNLM"/>
    </source>
</evidence>
<dbReference type="InterPro" id="IPR020901">
    <property type="entry name" value="Prtase_inh_Kunz-CS"/>
</dbReference>
<gene>
    <name evidence="8" type="ORF">ANN_23039</name>
</gene>
<dbReference type="InterPro" id="IPR036645">
    <property type="entry name" value="Elafin-like_sf"/>
</dbReference>
<dbReference type="Proteomes" id="UP001148838">
    <property type="component" value="Unassembled WGS sequence"/>
</dbReference>
<evidence type="ECO:0000259" key="5">
    <source>
        <dbReference type="PROSITE" id="PS50279"/>
    </source>
</evidence>
<feature type="compositionally biased region" description="Low complexity" evidence="4">
    <location>
        <begin position="917"/>
        <end position="946"/>
    </location>
</feature>
<feature type="domain" description="BPTI/Kunitz inhibitor" evidence="5">
    <location>
        <begin position="2161"/>
        <end position="2212"/>
    </location>
</feature>
<dbReference type="InterPro" id="IPR013783">
    <property type="entry name" value="Ig-like_fold"/>
</dbReference>
<dbReference type="InterPro" id="IPR050439">
    <property type="entry name" value="ADAMTS_ADAMTS-like"/>
</dbReference>
<dbReference type="InterPro" id="IPR010294">
    <property type="entry name" value="ADAMTS_spacer1"/>
</dbReference>